<dbReference type="AlphaFoldDB" id="A0A3M6HF54"/>
<proteinExistence type="predicted"/>
<feature type="domain" description="Conserved hypothetical protein CHP02391" evidence="1">
    <location>
        <begin position="405"/>
        <end position="528"/>
    </location>
</feature>
<name>A0A3M6HF54_PSEAJ</name>
<reference evidence="2 3" key="1">
    <citation type="submission" date="2018-08" db="EMBL/GenBank/DDBJ databases">
        <title>Recombination of ecologically and evolutionarily significant loci maintains genetic cohesion in the Pseudomonas syringae species complex.</title>
        <authorList>
            <person name="Dillon M."/>
            <person name="Thakur S."/>
            <person name="Almeida R.N.D."/>
            <person name="Weir B.S."/>
            <person name="Guttman D.S."/>
        </authorList>
    </citation>
    <scope>NUCLEOTIDE SEQUENCE [LARGE SCALE GENOMIC DNA]</scope>
    <source>
        <strain evidence="2 3">ICMP 4525</strain>
    </source>
</reference>
<dbReference type="SUPFAM" id="SSF55874">
    <property type="entry name" value="ATPase domain of HSP90 chaperone/DNA topoisomerase II/histidine kinase"/>
    <property type="match status" value="1"/>
</dbReference>
<dbReference type="RefSeq" id="WP_117139704.1">
    <property type="nucleotide sequence ID" value="NZ_QPCR01000037.1"/>
</dbReference>
<dbReference type="NCBIfam" id="TIGR02391">
    <property type="entry name" value="hypoth_ymh"/>
    <property type="match status" value="1"/>
</dbReference>
<dbReference type="InterPro" id="IPR012654">
    <property type="entry name" value="CHP02391"/>
</dbReference>
<dbReference type="Pfam" id="PF09509">
    <property type="entry name" value="Hypoth_Ymh"/>
    <property type="match status" value="1"/>
</dbReference>
<dbReference type="Gene3D" id="3.30.565.10">
    <property type="entry name" value="Histidine kinase-like ATPase, C-terminal domain"/>
    <property type="match status" value="1"/>
</dbReference>
<gene>
    <name evidence="2" type="ORF">ALP03_04186</name>
</gene>
<dbReference type="EMBL" id="RBVA01000379">
    <property type="protein sequence ID" value="RMW03572.1"/>
    <property type="molecule type" value="Genomic_DNA"/>
</dbReference>
<protein>
    <recommendedName>
        <fullName evidence="1">Conserved hypothetical protein CHP02391 domain-containing protein</fullName>
    </recommendedName>
</protein>
<dbReference type="Proteomes" id="UP000271531">
    <property type="component" value="Unassembled WGS sequence"/>
</dbReference>
<evidence type="ECO:0000259" key="1">
    <source>
        <dbReference type="Pfam" id="PF09509"/>
    </source>
</evidence>
<accession>A0A3M6HF54</accession>
<dbReference type="InterPro" id="IPR036890">
    <property type="entry name" value="HATPase_C_sf"/>
</dbReference>
<sequence length="536" mass="60810">MAEFEMKFDPRTIEHLGVRMYSTLPPALAELISNSYDADASRVSLKFHESARGPISINVVDDGHGMSSSDIQNKFLVIGRNRRKDEGDVPTRVFERLATGKKGLGKLALFGLAKVITVDTVCRGKRNRFVLDWDKLMSAEGSYNPTADLIDESTTRSDGTTIKLSQLKRQSAFDVESLADSLSKIFIVDKDFEILLIKSTGEELIVDNDRRYSQLNKQFEWEIDALVDGESIYKGEVGGMLYTAETPIKPNSGLRGVSLFSRGKLVNAPEFFSNSTSSHFFQYLTGWIQADFIDLLSEDVISTNRQSINWDNEEMQLFREFLSDLISKVNSSWREKRKDKKDDELKHITGIDTQKWMSTMPEDVQLQTSKIIDALSSEDAFTKFTPVIEALHAIIPEYPQLHWRHLNEKIRERIKVYYENKQYGEAADQSVKIYCEYIRELTGFTEDGVELTGKVFSSKNKPFFEVGDISTVTGINLQNGQDFFSRGLITGFRNPVAHAPLDAVIPKIFTEMDCLNVLSLTSYLLERLDRGRLIAD</sequence>
<dbReference type="Pfam" id="PF13589">
    <property type="entry name" value="HATPase_c_3"/>
    <property type="match status" value="1"/>
</dbReference>
<evidence type="ECO:0000313" key="3">
    <source>
        <dbReference type="Proteomes" id="UP000271531"/>
    </source>
</evidence>
<organism evidence="2 3">
    <name type="scientific">Pseudomonas amygdali pv. tabaci</name>
    <name type="common">Pseudomonas syringae pv. tabaci</name>
    <dbReference type="NCBI Taxonomy" id="322"/>
    <lineage>
        <taxon>Bacteria</taxon>
        <taxon>Pseudomonadati</taxon>
        <taxon>Pseudomonadota</taxon>
        <taxon>Gammaproteobacteria</taxon>
        <taxon>Pseudomonadales</taxon>
        <taxon>Pseudomonadaceae</taxon>
        <taxon>Pseudomonas</taxon>
        <taxon>Pseudomonas amygdali</taxon>
    </lineage>
</organism>
<evidence type="ECO:0000313" key="2">
    <source>
        <dbReference type="EMBL" id="RMW03572.1"/>
    </source>
</evidence>
<comment type="caution">
    <text evidence="2">The sequence shown here is derived from an EMBL/GenBank/DDBJ whole genome shotgun (WGS) entry which is preliminary data.</text>
</comment>